<dbReference type="InterPro" id="IPR019368">
    <property type="entry name" value="Ribosomal_mS29"/>
</dbReference>
<evidence type="ECO:0000256" key="2">
    <source>
        <dbReference type="ARBA" id="ARBA00009863"/>
    </source>
</evidence>
<dbReference type="Proteomes" id="UP001233271">
    <property type="component" value="Chromosome 4"/>
</dbReference>
<dbReference type="Gene3D" id="3.40.50.300">
    <property type="entry name" value="P-loop containing nucleotide triphosphate hydrolases"/>
    <property type="match status" value="1"/>
</dbReference>
<dbReference type="GO" id="GO:0005763">
    <property type="term" value="C:mitochondrial small ribosomal subunit"/>
    <property type="evidence" value="ECO:0007669"/>
    <property type="project" value="TreeGrafter"/>
</dbReference>
<comment type="similarity">
    <text evidence="2">Belongs to the mitochondrion-specific ribosomal protein mS29 family.</text>
</comment>
<dbReference type="SUPFAM" id="SSF52540">
    <property type="entry name" value="P-loop containing nucleoside triphosphate hydrolases"/>
    <property type="match status" value="1"/>
</dbReference>
<evidence type="ECO:0000256" key="4">
    <source>
        <dbReference type="ARBA" id="ARBA00022980"/>
    </source>
</evidence>
<evidence type="ECO:0000256" key="3">
    <source>
        <dbReference type="ARBA" id="ARBA00022946"/>
    </source>
</evidence>
<keyword evidence="5" id="KW-0496">Mitochondrion</keyword>
<protein>
    <recommendedName>
        <fullName evidence="7">Small ribosomal subunit protein mS29</fullName>
    </recommendedName>
</protein>
<accession>A0AA48L441</accession>
<evidence type="ECO:0000313" key="8">
    <source>
        <dbReference type="EMBL" id="BEI91588.1"/>
    </source>
</evidence>
<evidence type="ECO:0000256" key="5">
    <source>
        <dbReference type="ARBA" id="ARBA00023128"/>
    </source>
</evidence>
<sequence>MSGLLTLGRAAAPIASGSRAFSVSAVACKVKGEKAKKAVTGLRKKQGTSFGAKGKGAARSPSALIKAGGLNLRTTLGKDAPDLTDLMQLYPEALVPMNAGAPATFPRATYEHFKTFGLDKRIATEFANGGLPASVIRQATLDLTGTLNAAKGNSSKDARILLTGPRGSGKSMLMLQAAAYALEAGWIVLYVPQASKWLDSSSQYEYNEADKMFHQTETSQQLLTKLAAVNKAQLAKVTLSEAVKVGSETFAAGSKLADIVALGAKEERLAVPALAATVDVLSKQTAVPVLLAVDEMHALFRTSQFRAPDYTRLEPYNLSVSSLVLDLLTGRKAFGAGAVIGALSYSNTEWPVSDTLLYGVGQPTVHPVHAYTTHDEVHLANAKSGIKTVEVPLGMTGKEAAAMFEVWTRKGWATNSADDVFLGALNAASGNPREMARGWLQSHQAHV</sequence>
<name>A0AA48L441_9TREE</name>
<evidence type="ECO:0000256" key="1">
    <source>
        <dbReference type="ARBA" id="ARBA00004173"/>
    </source>
</evidence>
<dbReference type="InterPro" id="IPR027417">
    <property type="entry name" value="P-loop_NTPase"/>
</dbReference>
<proteinExistence type="inferred from homology"/>
<dbReference type="GeneID" id="85495458"/>
<reference evidence="8" key="1">
    <citation type="journal article" date="2023" name="BMC Genomics">
        <title>Chromosome-level genome assemblies of Cutaneotrichosporon spp. (Trichosporonales, Basidiomycota) reveal imbalanced evolution between nucleotide sequences and chromosome synteny.</title>
        <authorList>
            <person name="Kobayashi Y."/>
            <person name="Kayamori A."/>
            <person name="Aoki K."/>
            <person name="Shiwa Y."/>
            <person name="Matsutani M."/>
            <person name="Fujita N."/>
            <person name="Sugita T."/>
            <person name="Iwasaki W."/>
            <person name="Tanaka N."/>
            <person name="Takashima M."/>
        </authorList>
    </citation>
    <scope>NUCLEOTIDE SEQUENCE</scope>
    <source>
        <strain evidence="8">HIS019</strain>
    </source>
</reference>
<organism evidence="8 9">
    <name type="scientific">Cutaneotrichosporon cavernicola</name>
    <dbReference type="NCBI Taxonomy" id="279322"/>
    <lineage>
        <taxon>Eukaryota</taxon>
        <taxon>Fungi</taxon>
        <taxon>Dikarya</taxon>
        <taxon>Basidiomycota</taxon>
        <taxon>Agaricomycotina</taxon>
        <taxon>Tremellomycetes</taxon>
        <taxon>Trichosporonales</taxon>
        <taxon>Trichosporonaceae</taxon>
        <taxon>Cutaneotrichosporon</taxon>
    </lineage>
</organism>
<dbReference type="RefSeq" id="XP_060456853.1">
    <property type="nucleotide sequence ID" value="XM_060600240.1"/>
</dbReference>
<evidence type="ECO:0000256" key="7">
    <source>
        <dbReference type="ARBA" id="ARBA00035140"/>
    </source>
</evidence>
<dbReference type="EMBL" id="AP028215">
    <property type="protein sequence ID" value="BEI91588.1"/>
    <property type="molecule type" value="Genomic_DNA"/>
</dbReference>
<evidence type="ECO:0000313" key="9">
    <source>
        <dbReference type="Proteomes" id="UP001233271"/>
    </source>
</evidence>
<dbReference type="Pfam" id="PF10236">
    <property type="entry name" value="DAP3"/>
    <property type="match status" value="1"/>
</dbReference>
<keyword evidence="9" id="KW-1185">Reference proteome</keyword>
<dbReference type="PANTHER" id="PTHR12810">
    <property type="entry name" value="MITOCHONDRIAL 28S RIBOSOMAL PROTEIN S29"/>
    <property type="match status" value="1"/>
</dbReference>
<comment type="subcellular location">
    <subcellularLocation>
        <location evidence="1">Mitochondrion</location>
    </subcellularLocation>
</comment>
<dbReference type="KEGG" id="ccac:CcaHIS019_0404080"/>
<keyword evidence="4" id="KW-0689">Ribosomal protein</keyword>
<evidence type="ECO:0000256" key="6">
    <source>
        <dbReference type="ARBA" id="ARBA00023274"/>
    </source>
</evidence>
<gene>
    <name evidence="8" type="ORF">CcaverHIS019_0404080</name>
</gene>
<dbReference type="AlphaFoldDB" id="A0AA48L441"/>
<dbReference type="GO" id="GO:0003735">
    <property type="term" value="F:structural constituent of ribosome"/>
    <property type="evidence" value="ECO:0007669"/>
    <property type="project" value="TreeGrafter"/>
</dbReference>
<keyword evidence="3" id="KW-0809">Transit peptide</keyword>
<keyword evidence="6" id="KW-0687">Ribonucleoprotein</keyword>
<dbReference type="PANTHER" id="PTHR12810:SF0">
    <property type="entry name" value="SMALL RIBOSOMAL SUBUNIT PROTEIN MS29"/>
    <property type="match status" value="1"/>
</dbReference>